<reference evidence="3 4" key="1">
    <citation type="submission" date="2017-05" db="EMBL/GenBank/DDBJ databases">
        <authorList>
            <person name="Song R."/>
            <person name="Chenine A.L."/>
            <person name="Ruprecht R.M."/>
        </authorList>
    </citation>
    <scope>NUCLEOTIDE SEQUENCE [LARGE SCALE GENOMIC DNA]</scope>
    <source>
        <strain evidence="3 4">CECT 8663</strain>
    </source>
</reference>
<dbReference type="OrthoDB" id="7869758at2"/>
<sequence>MRRLIQLVLAVALVIGFAGAAPAQTVSDELTQTLNAQGFEVVSARYTWLRRIVVTATDGEYSREILVARGAGVILDDKWKRLDVAAPYERKGGARSPARGRPFNGGGGDGPNGAPPSGVRLGLELGLPGLKPGPDPGPGSDPDDNPPPDKR</sequence>
<gene>
    <name evidence="3" type="ORF">PEV8663_03941</name>
</gene>
<feature type="region of interest" description="Disordered" evidence="1">
    <location>
        <begin position="86"/>
        <end position="151"/>
    </location>
</feature>
<protein>
    <recommendedName>
        <fullName evidence="5">PepSY domain-containing protein</fullName>
    </recommendedName>
</protein>
<accession>A0A238L1L1</accession>
<evidence type="ECO:0000256" key="1">
    <source>
        <dbReference type="SAM" id="MobiDB-lite"/>
    </source>
</evidence>
<evidence type="ECO:0000256" key="2">
    <source>
        <dbReference type="SAM" id="SignalP"/>
    </source>
</evidence>
<feature type="chain" id="PRO_5012263444" description="PepSY domain-containing protein" evidence="2">
    <location>
        <begin position="21"/>
        <end position="151"/>
    </location>
</feature>
<name>A0A238L1L1_9RHOB</name>
<dbReference type="EMBL" id="FXYH01000018">
    <property type="protein sequence ID" value="SMX48750.1"/>
    <property type="molecule type" value="Genomic_DNA"/>
</dbReference>
<organism evidence="3 4">
    <name type="scientific">Pelagimonas varians</name>
    <dbReference type="NCBI Taxonomy" id="696760"/>
    <lineage>
        <taxon>Bacteria</taxon>
        <taxon>Pseudomonadati</taxon>
        <taxon>Pseudomonadota</taxon>
        <taxon>Alphaproteobacteria</taxon>
        <taxon>Rhodobacterales</taxon>
        <taxon>Roseobacteraceae</taxon>
        <taxon>Pelagimonas</taxon>
    </lineage>
</organism>
<feature type="compositionally biased region" description="Acidic residues" evidence="1">
    <location>
        <begin position="141"/>
        <end position="151"/>
    </location>
</feature>
<evidence type="ECO:0000313" key="4">
    <source>
        <dbReference type="Proteomes" id="UP000220836"/>
    </source>
</evidence>
<feature type="signal peptide" evidence="2">
    <location>
        <begin position="1"/>
        <end position="20"/>
    </location>
</feature>
<evidence type="ECO:0008006" key="5">
    <source>
        <dbReference type="Google" id="ProtNLM"/>
    </source>
</evidence>
<evidence type="ECO:0000313" key="3">
    <source>
        <dbReference type="EMBL" id="SMX48750.1"/>
    </source>
</evidence>
<feature type="compositionally biased region" description="Low complexity" evidence="1">
    <location>
        <begin position="115"/>
        <end position="130"/>
    </location>
</feature>
<proteinExistence type="predicted"/>
<keyword evidence="4" id="KW-1185">Reference proteome</keyword>
<dbReference type="RefSeq" id="WP_097806373.1">
    <property type="nucleotide sequence ID" value="NZ_CBDIHF020000004.1"/>
</dbReference>
<keyword evidence="2" id="KW-0732">Signal</keyword>
<dbReference type="Proteomes" id="UP000220836">
    <property type="component" value="Unassembled WGS sequence"/>
</dbReference>
<dbReference type="AlphaFoldDB" id="A0A238L1L1"/>